<accession>A0A1Y2LVS4</accession>
<dbReference type="GO" id="GO:0006891">
    <property type="term" value="P:intra-Golgi vesicle-mediated transport"/>
    <property type="evidence" value="ECO:0007669"/>
    <property type="project" value="InterPro"/>
</dbReference>
<evidence type="ECO:0000256" key="1">
    <source>
        <dbReference type="ARBA" id="ARBA00004395"/>
    </source>
</evidence>
<dbReference type="GO" id="GO:0000139">
    <property type="term" value="C:Golgi membrane"/>
    <property type="evidence" value="ECO:0007669"/>
    <property type="project" value="UniProtKB-SubCell"/>
</dbReference>
<evidence type="ECO:0000313" key="10">
    <source>
        <dbReference type="Proteomes" id="UP000193240"/>
    </source>
</evidence>
<keyword evidence="5" id="KW-0653">Protein transport</keyword>
<dbReference type="PANTHER" id="PTHR31658:SF0">
    <property type="entry name" value="CONSERVED OLIGOMERIC GOLGI COMPLEX SUBUNIT 1"/>
    <property type="match status" value="1"/>
</dbReference>
<dbReference type="STRING" id="105696.A0A1Y2LVS4"/>
<sequence length="797" mass="89349">MANEVPDPRTFQSWEDAFQYPIPTVRKLEQQLRTTADDNREKLRSLVGASYRNLLNTAETIIDMETQIEQVESRLGRVGQNCNSRVLDKVSGNVVKMDAHARGSDVDRYTFASQLSVLRNAPTVKTRLMRKDDQHLLIAKVLVISRLLHKALSQSAKKPPIVDQLWEKLLLARRRLLRRIDKRLASSTGDIAGLIESMSAYALATSSAPSDVLKHFHKVRKDKMVSELKKGGDELAKRGINALRLCIQTCQETQTIFPRRLAEALANLKAHPLIQDPEVRGLYELNLDVHDRWIGDEVRNYTPWPRHDELQRPEAEKILHRWSKDTISAFLKGVRTILENEDRLAEVASLRQELIETWMLSGPRMAGVKFANVLDDLRDTMNDKLEMIVRARTQALQDVVRELTAGLNSLNANNDQSSLSLWNTTTDAKDLSNGAQAFKTAIVNTHQGRDRAVLDVTAAFDSWMDSVLEVKGIVKSMKEARWDDTFVDDIEASSDDDDLGDSKQTLLSADDPRLLEDVTQDAIGQSLESLGKSVSQIAQNTTDDRGDGSVQKVVFILRVVRDFSDRIPQLRLQERSSTFPTPFTSTILEPLHTLLAMHVAQSTLPAYESSLRSSLKGRTQTHILWEGHPPLPSQPSPGTFRFLREVNRIMGRLGSNLWAPAAVAIVRKQMSLDVASVLEKHIDANKNTGVQGETKAKPNVELEEADGQKGTGEATADETAASTDKEDELRDQTFKQSAFDALYMQRFFSDDTETSQTLDGIVAKIDLKDLDDAAIQRLKKNAAEYAKKTYLLFALLA</sequence>
<dbReference type="EMBL" id="KZ107847">
    <property type="protein sequence ID" value="OSS47973.1"/>
    <property type="molecule type" value="Genomic_DNA"/>
</dbReference>
<dbReference type="OMA" id="PQSLKSW"/>
<dbReference type="Proteomes" id="UP000193240">
    <property type="component" value="Unassembled WGS sequence"/>
</dbReference>
<comment type="similarity">
    <text evidence="2">Belongs to the COG1 family.</text>
</comment>
<evidence type="ECO:0000256" key="3">
    <source>
        <dbReference type="ARBA" id="ARBA00020978"/>
    </source>
</evidence>
<keyword evidence="4" id="KW-0813">Transport</keyword>
<comment type="subcellular location">
    <subcellularLocation>
        <location evidence="1">Golgi apparatus membrane</location>
        <topology evidence="1">Peripheral membrane protein</topology>
    </subcellularLocation>
</comment>
<keyword evidence="7" id="KW-0472">Membrane</keyword>
<dbReference type="AlphaFoldDB" id="A0A1Y2LVS4"/>
<dbReference type="InParanoid" id="A0A1Y2LVS4"/>
<evidence type="ECO:0000256" key="8">
    <source>
        <dbReference type="SAM" id="MobiDB-lite"/>
    </source>
</evidence>
<dbReference type="Pfam" id="PF08700">
    <property type="entry name" value="VPS51_Exo84_N"/>
    <property type="match status" value="1"/>
</dbReference>
<dbReference type="GO" id="GO:0017119">
    <property type="term" value="C:Golgi transport complex"/>
    <property type="evidence" value="ECO:0007669"/>
    <property type="project" value="InterPro"/>
</dbReference>
<organism evidence="9 10">
    <name type="scientific">Epicoccum nigrum</name>
    <name type="common">Soil fungus</name>
    <name type="synonym">Epicoccum purpurascens</name>
    <dbReference type="NCBI Taxonomy" id="105696"/>
    <lineage>
        <taxon>Eukaryota</taxon>
        <taxon>Fungi</taxon>
        <taxon>Dikarya</taxon>
        <taxon>Ascomycota</taxon>
        <taxon>Pezizomycotina</taxon>
        <taxon>Dothideomycetes</taxon>
        <taxon>Pleosporomycetidae</taxon>
        <taxon>Pleosporales</taxon>
        <taxon>Pleosporineae</taxon>
        <taxon>Didymellaceae</taxon>
        <taxon>Epicoccum</taxon>
    </lineage>
</organism>
<evidence type="ECO:0000313" key="9">
    <source>
        <dbReference type="EMBL" id="OSS47973.1"/>
    </source>
</evidence>
<dbReference type="GO" id="GO:0015031">
    <property type="term" value="P:protein transport"/>
    <property type="evidence" value="ECO:0007669"/>
    <property type="project" value="UniProtKB-KW"/>
</dbReference>
<protein>
    <recommendedName>
        <fullName evidence="3">Conserved oligomeric Golgi complex subunit 1</fullName>
    </recommendedName>
</protein>
<evidence type="ECO:0000256" key="7">
    <source>
        <dbReference type="ARBA" id="ARBA00023136"/>
    </source>
</evidence>
<dbReference type="PANTHER" id="PTHR31658">
    <property type="entry name" value="CONSERVED OLIGOMERIC GOLGI COMPLEX SUBUNIT 1"/>
    <property type="match status" value="1"/>
</dbReference>
<feature type="compositionally biased region" description="Low complexity" evidence="8">
    <location>
        <begin position="711"/>
        <end position="722"/>
    </location>
</feature>
<keyword evidence="6" id="KW-0333">Golgi apparatus</keyword>
<name>A0A1Y2LVS4_EPING</name>
<keyword evidence="10" id="KW-1185">Reference proteome</keyword>
<proteinExistence type="inferred from homology"/>
<evidence type="ECO:0000256" key="5">
    <source>
        <dbReference type="ARBA" id="ARBA00022927"/>
    </source>
</evidence>
<feature type="region of interest" description="Disordered" evidence="8">
    <location>
        <begin position="704"/>
        <end position="729"/>
    </location>
</feature>
<reference evidence="9 10" key="1">
    <citation type="journal article" date="2017" name="Genome Announc.">
        <title>Genome sequence of the saprophytic ascomycete Epicoccum nigrum ICMP 19927 strain isolated from New Zealand.</title>
        <authorList>
            <person name="Fokin M."/>
            <person name="Fleetwood D."/>
            <person name="Weir B.S."/>
            <person name="Villas-Boas S.G."/>
        </authorList>
    </citation>
    <scope>NUCLEOTIDE SEQUENCE [LARGE SCALE GENOMIC DNA]</scope>
    <source>
        <strain evidence="9 10">ICMP 19927</strain>
    </source>
</reference>
<dbReference type="InterPro" id="IPR033370">
    <property type="entry name" value="COG1"/>
</dbReference>
<gene>
    <name evidence="9" type="ORF">B5807_06361</name>
</gene>
<evidence type="ECO:0000256" key="4">
    <source>
        <dbReference type="ARBA" id="ARBA00022448"/>
    </source>
</evidence>
<evidence type="ECO:0000256" key="6">
    <source>
        <dbReference type="ARBA" id="ARBA00023034"/>
    </source>
</evidence>
<evidence type="ECO:0000256" key="2">
    <source>
        <dbReference type="ARBA" id="ARBA00006653"/>
    </source>
</evidence>